<keyword evidence="2" id="KW-1185">Reference proteome</keyword>
<dbReference type="AlphaFoldDB" id="A0A212T855"/>
<evidence type="ECO:0008006" key="3">
    <source>
        <dbReference type="Google" id="ProtNLM"/>
    </source>
</evidence>
<evidence type="ECO:0000313" key="1">
    <source>
        <dbReference type="EMBL" id="SNC62199.1"/>
    </source>
</evidence>
<proteinExistence type="predicted"/>
<name>A0A212T855_9BURK</name>
<accession>A0A212T855</accession>
<evidence type="ECO:0000313" key="2">
    <source>
        <dbReference type="Proteomes" id="UP000197215"/>
    </source>
</evidence>
<dbReference type="OrthoDB" id="9178495at2"/>
<organism evidence="1 2">
    <name type="scientific">Polynucleobacter victoriensis</name>
    <dbReference type="NCBI Taxonomy" id="2049319"/>
    <lineage>
        <taxon>Bacteria</taxon>
        <taxon>Pseudomonadati</taxon>
        <taxon>Pseudomonadota</taxon>
        <taxon>Betaproteobacteria</taxon>
        <taxon>Burkholderiales</taxon>
        <taxon>Burkholderiaceae</taxon>
        <taxon>Polynucleobacter</taxon>
    </lineage>
</organism>
<dbReference type="EMBL" id="FYEX01000001">
    <property type="protein sequence ID" value="SNC62199.1"/>
    <property type="molecule type" value="Genomic_DNA"/>
</dbReference>
<reference evidence="1 2" key="1">
    <citation type="submission" date="2017-06" db="EMBL/GenBank/DDBJ databases">
        <authorList>
            <person name="Kim H.J."/>
            <person name="Triplett B.A."/>
        </authorList>
    </citation>
    <scope>NUCLEOTIDE SEQUENCE [LARGE SCALE GENOMIC DNA]</scope>
    <source>
        <strain evidence="1 2">MWH-VicM1</strain>
    </source>
</reference>
<sequence length="314" mass="36404">MANKLLYLVDTLDYVRSNCFQRQLYSAMEYGYDIEPLEIFPSSLFPLRRFSVRLERYDKVISVLRLRTLNAVWPSLKSWLLNTPITIYDQDPWESYIDTSPIKGVYKTLQRELNVEKVYVTAPWWANHLMNDGIPASFVRMGMEPRFCDVGPGINDRPVMVGFRGAMHEHRRIVFNQLKSSGVPIEIGVGRLDYPDYMNYLQTLKFFAHDESSLPWICDGVEISRSTGCWVKSVETVARGTFCLRNFHKEGEAYNLSKLPLIQCYQSPDEASDLIHKVMSLPNSVQRDMQVHTVEQIRTQYDWLNTAHKIVTGT</sequence>
<gene>
    <name evidence="1" type="ORF">SAMN06295916_0629</name>
</gene>
<dbReference type="RefSeq" id="WP_088812516.1">
    <property type="nucleotide sequence ID" value="NZ_FYEX01000001.1"/>
</dbReference>
<protein>
    <recommendedName>
        <fullName evidence="3">Glycosyl transferases group 1</fullName>
    </recommendedName>
</protein>
<dbReference type="Proteomes" id="UP000197215">
    <property type="component" value="Unassembled WGS sequence"/>
</dbReference>